<dbReference type="EMBL" id="JAADJF010000432">
    <property type="protein sequence ID" value="KAF4417503.1"/>
    <property type="molecule type" value="Genomic_DNA"/>
</dbReference>
<feature type="domain" description="Ubiquitin-like" evidence="2">
    <location>
        <begin position="196"/>
        <end position="271"/>
    </location>
</feature>
<proteinExistence type="predicted"/>
<name>A0A8H4NF37_9HYPO</name>
<gene>
    <name evidence="3" type="ORF">FACUT_12166</name>
</gene>
<dbReference type="InterPro" id="IPR050158">
    <property type="entry name" value="Ubiquitin_ubiquitin-like"/>
</dbReference>
<accession>A0A8H4NF37</accession>
<dbReference type="InterPro" id="IPR019956">
    <property type="entry name" value="Ubiquitin_dom"/>
</dbReference>
<sequence>MLEELTPWEPRTRVTSCVEIDDLSISFMRTIRVPDNENLNALPPSLGEFPLFKTDDYADKLPASMAEKGGIFIPMYQREALWIDFESEKRYAIKIFTGNVNAISGESQVPDAASALRRRELLHKRKPIQDYVVTPCQPWIDGVAIEPGKVRQFVAMPVGSGHSVEAQMTGQESTAGLQFEITRLDVDIPGEKERSIAITVATLNGKSISVKLSSHDLVYDVKQIIEEIEGIPVDQERLIFSKEQLEDGRLLMDYGLGEGSLLHLVLKLRGGGPSPSLPPKPETEKAEMTLAAGGAIRQSIVAIPGRQFRKTITIAFNLQILNSASFSAVTGLAPPPTPASAAVYAELGLPFYYLHEESSLVSGGFLGLKSIAQIDGTPDKAMKNLSIIDVKTGEPVVNCNGRNSEAKKPRGDAAGPKLGRVGLLDPRGPRTELQFTWEMGCDARVLVERYAVSQAKK</sequence>
<evidence type="ECO:0000313" key="4">
    <source>
        <dbReference type="Proteomes" id="UP000536711"/>
    </source>
</evidence>
<organism evidence="3 4">
    <name type="scientific">Fusarium acutatum</name>
    <dbReference type="NCBI Taxonomy" id="78861"/>
    <lineage>
        <taxon>Eukaryota</taxon>
        <taxon>Fungi</taxon>
        <taxon>Dikarya</taxon>
        <taxon>Ascomycota</taxon>
        <taxon>Pezizomycotina</taxon>
        <taxon>Sordariomycetes</taxon>
        <taxon>Hypocreomycetidae</taxon>
        <taxon>Hypocreales</taxon>
        <taxon>Nectriaceae</taxon>
        <taxon>Fusarium</taxon>
        <taxon>Fusarium fujikuroi species complex</taxon>
    </lineage>
</organism>
<dbReference type="SUPFAM" id="SSF54236">
    <property type="entry name" value="Ubiquitin-like"/>
    <property type="match status" value="1"/>
</dbReference>
<comment type="caution">
    <text evidence="3">The sequence shown here is derived from an EMBL/GenBank/DDBJ whole genome shotgun (WGS) entry which is preliminary data.</text>
</comment>
<dbReference type="Gene3D" id="3.10.20.90">
    <property type="entry name" value="Phosphatidylinositol 3-kinase Catalytic Subunit, Chain A, domain 1"/>
    <property type="match status" value="1"/>
</dbReference>
<evidence type="ECO:0000313" key="3">
    <source>
        <dbReference type="EMBL" id="KAF4417503.1"/>
    </source>
</evidence>
<dbReference type="SMART" id="SM00213">
    <property type="entry name" value="UBQ"/>
    <property type="match status" value="1"/>
</dbReference>
<evidence type="ECO:0000256" key="1">
    <source>
        <dbReference type="SAM" id="MobiDB-lite"/>
    </source>
</evidence>
<dbReference type="PROSITE" id="PS50053">
    <property type="entry name" value="UBIQUITIN_2"/>
    <property type="match status" value="1"/>
</dbReference>
<dbReference type="InterPro" id="IPR000626">
    <property type="entry name" value="Ubiquitin-like_dom"/>
</dbReference>
<dbReference type="OrthoDB" id="1658288at2759"/>
<protein>
    <submittedName>
        <fullName evidence="3">Integral membrane</fullName>
    </submittedName>
</protein>
<dbReference type="Proteomes" id="UP000536711">
    <property type="component" value="Unassembled WGS sequence"/>
</dbReference>
<keyword evidence="4" id="KW-1185">Reference proteome</keyword>
<evidence type="ECO:0000259" key="2">
    <source>
        <dbReference type="PROSITE" id="PS50053"/>
    </source>
</evidence>
<dbReference type="PANTHER" id="PTHR10666">
    <property type="entry name" value="UBIQUITIN"/>
    <property type="match status" value="1"/>
</dbReference>
<feature type="region of interest" description="Disordered" evidence="1">
    <location>
        <begin position="401"/>
        <end position="421"/>
    </location>
</feature>
<dbReference type="InterPro" id="IPR029071">
    <property type="entry name" value="Ubiquitin-like_domsf"/>
</dbReference>
<dbReference type="PRINTS" id="PR00348">
    <property type="entry name" value="UBIQUITIN"/>
</dbReference>
<reference evidence="3 4" key="1">
    <citation type="submission" date="2020-01" db="EMBL/GenBank/DDBJ databases">
        <title>Identification and distribution of gene clusters putatively required for synthesis of sphingolipid metabolism inhibitors in phylogenetically diverse species of the filamentous fungus Fusarium.</title>
        <authorList>
            <person name="Kim H.-S."/>
            <person name="Busman M."/>
            <person name="Brown D.W."/>
            <person name="Divon H."/>
            <person name="Uhlig S."/>
            <person name="Proctor R.H."/>
        </authorList>
    </citation>
    <scope>NUCLEOTIDE SEQUENCE [LARGE SCALE GENOMIC DNA]</scope>
    <source>
        <strain evidence="3 4">NRRL 13308</strain>
    </source>
</reference>
<dbReference type="Pfam" id="PF00240">
    <property type="entry name" value="ubiquitin"/>
    <property type="match status" value="1"/>
</dbReference>
<dbReference type="AlphaFoldDB" id="A0A8H4NF37"/>